<dbReference type="GO" id="GO:0004737">
    <property type="term" value="F:pyruvate decarboxylase activity"/>
    <property type="evidence" value="ECO:0007669"/>
    <property type="project" value="TreeGrafter"/>
</dbReference>
<evidence type="ECO:0000313" key="17">
    <source>
        <dbReference type="EMBL" id="OJG93268.1"/>
    </source>
</evidence>
<dbReference type="Gene3D" id="3.40.50.1220">
    <property type="entry name" value="TPP-binding domain"/>
    <property type="match status" value="1"/>
</dbReference>
<dbReference type="InterPro" id="IPR012000">
    <property type="entry name" value="Thiamin_PyroP_enz_cen_dom"/>
</dbReference>
<dbReference type="Gene3D" id="3.40.50.970">
    <property type="match status" value="2"/>
</dbReference>
<dbReference type="EMBL" id="CP013614">
    <property type="protein sequence ID" value="ALS00284.1"/>
    <property type="molecule type" value="Genomic_DNA"/>
</dbReference>
<feature type="domain" description="Thiamine pyrophosphate enzyme N-terminal TPP-binding" evidence="15">
    <location>
        <begin position="3"/>
        <end position="108"/>
    </location>
</feature>
<keyword evidence="7" id="KW-0210">Decarboxylase</keyword>
<dbReference type="InterPro" id="IPR029061">
    <property type="entry name" value="THDP-binding"/>
</dbReference>
<feature type="binding site" evidence="11">
    <location>
        <position position="459"/>
    </location>
    <ligand>
        <name>Mg(2+)</name>
        <dbReference type="ChEBI" id="CHEBI:18420"/>
    </ligand>
</feature>
<comment type="function">
    <text evidence="3">Decarboxylates branched-chain and aromatic alpha-keto acids to aldehydes.</text>
</comment>
<feature type="binding site" evidence="11">
    <location>
        <position position="430"/>
    </location>
    <ligand>
        <name>Mg(2+)</name>
        <dbReference type="ChEBI" id="CHEBI:18420"/>
    </ligand>
</feature>
<sequence>MYTVADYLLDRLKEIGIDEIFGVPGDYNLQFLDHITAREDLEWIGNANELNAAYMADGYARTKGISAFVTTFGVGELSAINGLAGSFAENVPVIEIVGSPTTTVQKNKKLVHHTLGDGNFLHFEKMHEEITAAIAHLTAENALSEIDRVLTIALSEKRPVYINLPIDVAEFEANRPLKPLSQTSEKLTAVETAILNKVEKALSQANNPVVIAGHEILSYHIEQELDEFIQKFNLPITTLPLGKSAFNEEDPHYLGTYSGSTTEEPLKSRVDTADLVLLLGAKLTDSATAGFSFGFTDKQIISIGSTEVLFYGEKSEAIPLDRFVSALATLSFSRYADEILPVKRISDQEINDEKLTQKQFWKMVETFLIPGDTVIGEQGTSFFGLTSVALKKEMHFIGQPLWGSIGYTFPSALGSQLANKASRHLLFIGDGSLQLTVQELGTALREKLTPIVFVINNNGYTVEREIHGATEQYNDIPMWDYQKLPLVFGGTSQTVATYKVTTTIELDEVMKTARKDTQRLQWIEVVMDQEDAPELLKKLAKIFAKQNS</sequence>
<dbReference type="InterPro" id="IPR012110">
    <property type="entry name" value="PDC/IPDC-like"/>
</dbReference>
<dbReference type="InterPro" id="IPR029035">
    <property type="entry name" value="DHS-like_NAD/FAD-binding_dom"/>
</dbReference>
<dbReference type="GO" id="GO:0030976">
    <property type="term" value="F:thiamine pyrophosphate binding"/>
    <property type="evidence" value="ECO:0007669"/>
    <property type="project" value="InterPro"/>
</dbReference>
<evidence type="ECO:0000313" key="18">
    <source>
        <dbReference type="Proteomes" id="UP000065511"/>
    </source>
</evidence>
<organism evidence="17 19">
    <name type="scientific">Enterococcus silesiacus</name>
    <dbReference type="NCBI Taxonomy" id="332949"/>
    <lineage>
        <taxon>Bacteria</taxon>
        <taxon>Bacillati</taxon>
        <taxon>Bacillota</taxon>
        <taxon>Bacilli</taxon>
        <taxon>Lactobacillales</taxon>
        <taxon>Enterococcaceae</taxon>
        <taxon>Enterococcus</taxon>
    </lineage>
</organism>
<evidence type="ECO:0000313" key="19">
    <source>
        <dbReference type="Proteomes" id="UP000183039"/>
    </source>
</evidence>
<feature type="binding site" evidence="11">
    <location>
        <position position="457"/>
    </location>
    <ligand>
        <name>Mg(2+)</name>
        <dbReference type="ChEBI" id="CHEBI:18420"/>
    </ligand>
</feature>
<gene>
    <name evidence="16" type="ORF">ATZ33_02490</name>
    <name evidence="17" type="ORF">RV15_GL001300</name>
</gene>
<dbReference type="RefSeq" id="WP_071876354.1">
    <property type="nucleotide sequence ID" value="NZ_JXLC01000002.1"/>
</dbReference>
<dbReference type="InterPro" id="IPR012001">
    <property type="entry name" value="Thiamin_PyroP_enz_TPP-bd_dom"/>
</dbReference>
<reference evidence="16 18" key="2">
    <citation type="submission" date="2015-12" db="EMBL/GenBank/DDBJ databases">
        <authorList>
            <person name="Lauer A."/>
            <person name="Humrighouse B."/>
            <person name="Loparev V."/>
            <person name="Shewmaker P.L."/>
            <person name="Whitney A.M."/>
            <person name="McLaughlin R.W."/>
        </authorList>
    </citation>
    <scope>NUCLEOTIDE SEQUENCE [LARGE SCALE GENOMIC DNA]</scope>
    <source>
        <strain evidence="16 18">LMG 23085</strain>
    </source>
</reference>
<evidence type="ECO:0000256" key="1">
    <source>
        <dbReference type="ARBA" id="ARBA00001920"/>
    </source>
</evidence>
<dbReference type="Proteomes" id="UP000183039">
    <property type="component" value="Unassembled WGS sequence"/>
</dbReference>
<proteinExistence type="inferred from homology"/>
<dbReference type="EMBL" id="JXLC01000002">
    <property type="protein sequence ID" value="OJG93268.1"/>
    <property type="molecule type" value="Genomic_DNA"/>
</dbReference>
<name>A0A0S3K7K1_9ENTE</name>
<dbReference type="SUPFAM" id="SSF52518">
    <property type="entry name" value="Thiamin diphosphate-binding fold (THDP-binding)"/>
    <property type="match status" value="2"/>
</dbReference>
<keyword evidence="10" id="KW-0456">Lyase</keyword>
<evidence type="ECO:0000256" key="5">
    <source>
        <dbReference type="ARBA" id="ARBA00020054"/>
    </source>
</evidence>
<comment type="similarity">
    <text evidence="4 12">Belongs to the TPP enzyme family.</text>
</comment>
<feature type="domain" description="Thiamine pyrophosphate enzyme central" evidence="13">
    <location>
        <begin position="196"/>
        <end position="306"/>
    </location>
</feature>
<feature type="domain" description="Thiamine pyrophosphate enzyme TPP-binding" evidence="14">
    <location>
        <begin position="389"/>
        <end position="518"/>
    </location>
</feature>
<dbReference type="KEGG" id="ess:ATZ33_02490"/>
<evidence type="ECO:0000259" key="14">
    <source>
        <dbReference type="Pfam" id="PF02775"/>
    </source>
</evidence>
<protein>
    <recommendedName>
        <fullName evidence="5">Alpha-keto-acid decarboxylase</fullName>
    </recommendedName>
</protein>
<dbReference type="GO" id="GO:0000287">
    <property type="term" value="F:magnesium ion binding"/>
    <property type="evidence" value="ECO:0007669"/>
    <property type="project" value="InterPro"/>
</dbReference>
<dbReference type="InterPro" id="IPR011766">
    <property type="entry name" value="TPP_enzyme_TPP-bd"/>
</dbReference>
<reference evidence="17 19" key="1">
    <citation type="submission" date="2014-12" db="EMBL/GenBank/DDBJ databases">
        <title>Draft genome sequences of 29 type strains of Enterococci.</title>
        <authorList>
            <person name="Zhong Z."/>
            <person name="Sun Z."/>
            <person name="Liu W."/>
            <person name="Zhang W."/>
            <person name="Zhang H."/>
        </authorList>
    </citation>
    <scope>NUCLEOTIDE SEQUENCE [LARGE SCALE GENOMIC DNA]</scope>
    <source>
        <strain evidence="17 19">DSM 22801</strain>
    </source>
</reference>
<dbReference type="PANTHER" id="PTHR43452:SF30">
    <property type="entry name" value="PYRUVATE DECARBOXYLASE ISOZYME 1-RELATED"/>
    <property type="match status" value="1"/>
</dbReference>
<evidence type="ECO:0000256" key="2">
    <source>
        <dbReference type="ARBA" id="ARBA00001964"/>
    </source>
</evidence>
<evidence type="ECO:0000313" key="16">
    <source>
        <dbReference type="EMBL" id="ALS00284.1"/>
    </source>
</evidence>
<evidence type="ECO:0000256" key="3">
    <source>
        <dbReference type="ARBA" id="ARBA00002938"/>
    </source>
</evidence>
<dbReference type="FunFam" id="3.40.50.970:FF:000024">
    <property type="entry name" value="Pyruvate decarboxylase isozyme"/>
    <property type="match status" value="1"/>
</dbReference>
<keyword evidence="18" id="KW-1185">Reference proteome</keyword>
<dbReference type="GO" id="GO:0000949">
    <property type="term" value="P:aromatic amino acid family catabolic process to alcohol via Ehrlich pathway"/>
    <property type="evidence" value="ECO:0007669"/>
    <property type="project" value="TreeGrafter"/>
</dbReference>
<evidence type="ECO:0000256" key="11">
    <source>
        <dbReference type="PIRSR" id="PIRSR036565-2"/>
    </source>
</evidence>
<accession>A0A0S3K7K1</accession>
<dbReference type="Pfam" id="PF02775">
    <property type="entry name" value="TPP_enzyme_C"/>
    <property type="match status" value="1"/>
</dbReference>
<dbReference type="CDD" id="cd02005">
    <property type="entry name" value="TPP_PDC_IPDC"/>
    <property type="match status" value="1"/>
</dbReference>
<evidence type="ECO:0000256" key="6">
    <source>
        <dbReference type="ARBA" id="ARBA00022723"/>
    </source>
</evidence>
<dbReference type="SUPFAM" id="SSF52467">
    <property type="entry name" value="DHS-like NAD/FAD-binding domain"/>
    <property type="match status" value="1"/>
</dbReference>
<keyword evidence="8 11" id="KW-0460">Magnesium</keyword>
<dbReference type="AlphaFoldDB" id="A0A0S3K7K1"/>
<dbReference type="PIRSF" id="PIRSF036565">
    <property type="entry name" value="Pyruvt_ip_decrb"/>
    <property type="match status" value="1"/>
</dbReference>
<dbReference type="FunFam" id="3.40.50.970:FF:000019">
    <property type="entry name" value="Pyruvate decarboxylase isozyme"/>
    <property type="match status" value="1"/>
</dbReference>
<dbReference type="InterPro" id="IPR047214">
    <property type="entry name" value="TPP_PDC_IPDC"/>
</dbReference>
<comment type="cofactor">
    <cofactor evidence="2">
        <name>thiamine diphosphate</name>
        <dbReference type="ChEBI" id="CHEBI:58937"/>
    </cofactor>
</comment>
<keyword evidence="9 12" id="KW-0786">Thiamine pyrophosphate</keyword>
<dbReference type="OrthoDB" id="4494979at2"/>
<evidence type="ECO:0000256" key="9">
    <source>
        <dbReference type="ARBA" id="ARBA00023052"/>
    </source>
</evidence>
<dbReference type="Proteomes" id="UP000065511">
    <property type="component" value="Chromosome"/>
</dbReference>
<evidence type="ECO:0000256" key="4">
    <source>
        <dbReference type="ARBA" id="ARBA00007812"/>
    </source>
</evidence>
<comment type="cofactor">
    <cofactor evidence="11">
        <name>Mg(2+)</name>
        <dbReference type="ChEBI" id="CHEBI:18420"/>
    </cofactor>
    <text evidence="11">Binds 1 Mg(2+) per subunit.</text>
</comment>
<evidence type="ECO:0000259" key="15">
    <source>
        <dbReference type="Pfam" id="PF02776"/>
    </source>
</evidence>
<dbReference type="CDD" id="cd07038">
    <property type="entry name" value="TPP_PYR_PDC_IPDC_like"/>
    <property type="match status" value="1"/>
</dbReference>
<evidence type="ECO:0000256" key="8">
    <source>
        <dbReference type="ARBA" id="ARBA00022842"/>
    </source>
</evidence>
<keyword evidence="6 11" id="KW-0479">Metal-binding</keyword>
<comment type="cofactor">
    <cofactor evidence="1">
        <name>a metal cation</name>
        <dbReference type="ChEBI" id="CHEBI:25213"/>
    </cofactor>
</comment>
<evidence type="ECO:0000256" key="12">
    <source>
        <dbReference type="RuleBase" id="RU362132"/>
    </source>
</evidence>
<dbReference type="InterPro" id="IPR047213">
    <property type="entry name" value="TPP_PYR_PDC_IPDC-like"/>
</dbReference>
<dbReference type="PANTHER" id="PTHR43452">
    <property type="entry name" value="PYRUVATE DECARBOXYLASE"/>
    <property type="match status" value="1"/>
</dbReference>
<evidence type="ECO:0000256" key="7">
    <source>
        <dbReference type="ARBA" id="ARBA00022793"/>
    </source>
</evidence>
<evidence type="ECO:0000259" key="13">
    <source>
        <dbReference type="Pfam" id="PF00205"/>
    </source>
</evidence>
<dbReference type="GO" id="GO:0005829">
    <property type="term" value="C:cytosol"/>
    <property type="evidence" value="ECO:0007669"/>
    <property type="project" value="TreeGrafter"/>
</dbReference>
<dbReference type="Pfam" id="PF00205">
    <property type="entry name" value="TPP_enzyme_M"/>
    <property type="match status" value="1"/>
</dbReference>
<dbReference type="Pfam" id="PF02776">
    <property type="entry name" value="TPP_enzyme_N"/>
    <property type="match status" value="1"/>
</dbReference>
<evidence type="ECO:0000256" key="10">
    <source>
        <dbReference type="ARBA" id="ARBA00023239"/>
    </source>
</evidence>